<dbReference type="Proteomes" id="UP000234790">
    <property type="component" value="Chromosome"/>
</dbReference>
<dbReference type="KEGG" id="smoo:SMONO_v1c06700"/>
<evidence type="ECO:0000313" key="1">
    <source>
        <dbReference type="EMBL" id="AUM62919.1"/>
    </source>
</evidence>
<keyword evidence="2" id="KW-1185">Reference proteome</keyword>
<accession>A0A2K9LV51</accession>
<dbReference type="RefSeq" id="WP_101780964.1">
    <property type="nucleotide sequence ID" value="NZ_CP025543.1"/>
</dbReference>
<gene>
    <name evidence="1" type="ORF">SMONO_v1c06700</name>
</gene>
<reference evidence="1 2" key="1">
    <citation type="submission" date="2017-12" db="EMBL/GenBank/DDBJ databases">
        <title>Complete genome sequence of Spiroplasma monobiae MQ-1 (ATCC 33825).</title>
        <authorList>
            <person name="Tsai Y.-M."/>
            <person name="Lo W.-S."/>
            <person name="Wu P.-S."/>
            <person name="Cho S.-T."/>
            <person name="Kuo C.-H."/>
        </authorList>
    </citation>
    <scope>NUCLEOTIDE SEQUENCE [LARGE SCALE GENOMIC DNA]</scope>
    <source>
        <strain evidence="1 2">MQ-1</strain>
    </source>
</reference>
<dbReference type="OrthoDB" id="389345at2"/>
<protein>
    <submittedName>
        <fullName evidence="1">Uncharacterized protein</fullName>
    </submittedName>
</protein>
<evidence type="ECO:0000313" key="2">
    <source>
        <dbReference type="Proteomes" id="UP000234790"/>
    </source>
</evidence>
<dbReference type="AlphaFoldDB" id="A0A2K9LV51"/>
<dbReference type="EMBL" id="CP025543">
    <property type="protein sequence ID" value="AUM62919.1"/>
    <property type="molecule type" value="Genomic_DNA"/>
</dbReference>
<proteinExistence type="predicted"/>
<organism evidence="1 2">
    <name type="scientific">Spiroplasma monobiae MQ-1</name>
    <dbReference type="NCBI Taxonomy" id="1336748"/>
    <lineage>
        <taxon>Bacteria</taxon>
        <taxon>Bacillati</taxon>
        <taxon>Mycoplasmatota</taxon>
        <taxon>Mollicutes</taxon>
        <taxon>Entomoplasmatales</taxon>
        <taxon>Spiroplasmataceae</taxon>
        <taxon>Spiroplasma</taxon>
    </lineage>
</organism>
<sequence length="137" mass="15539">MKKLLGILSTATLTIGSVAPIINYAIYAPSLTVIRKISYTYNLKDLEWDSIKFFNVNGIQTATLTSQDFTNELIECIQKMYDEIPEKDSNVYKINKITTQFIQSGSVNNDVKLFNEKFIAANKDVNKLNVKNHKVVI</sequence>
<name>A0A2K9LV51_SPISQ</name>